<accession>A0A183TTQ4</accession>
<evidence type="ECO:0000313" key="1">
    <source>
        <dbReference type="EMBL" id="VDM06238.1"/>
    </source>
</evidence>
<name>A0A183TTQ4_SCHSO</name>
<dbReference type="STRING" id="70667.A0A183TTQ4"/>
<dbReference type="WBParaSite" id="SSLN_0002058901-mRNA-1">
    <property type="protein sequence ID" value="SSLN_0002058901-mRNA-1"/>
    <property type="gene ID" value="SSLN_0002058901"/>
</dbReference>
<proteinExistence type="predicted"/>
<gene>
    <name evidence="1" type="ORF">SSLN_LOCUS19852</name>
</gene>
<evidence type="ECO:0000313" key="3">
    <source>
        <dbReference type="WBParaSite" id="SSLN_0002058901-mRNA-1"/>
    </source>
</evidence>
<sequence length="63" mass="6985">MIIACYPLVPAKLQSELKYRLIHLSDNEEEVPLVRSAAIQQLVELCRLVGADIKTELAPILVG</sequence>
<organism evidence="3">
    <name type="scientific">Schistocephalus solidus</name>
    <name type="common">Tapeworm</name>
    <dbReference type="NCBI Taxonomy" id="70667"/>
    <lineage>
        <taxon>Eukaryota</taxon>
        <taxon>Metazoa</taxon>
        <taxon>Spiralia</taxon>
        <taxon>Lophotrochozoa</taxon>
        <taxon>Platyhelminthes</taxon>
        <taxon>Cestoda</taxon>
        <taxon>Eucestoda</taxon>
        <taxon>Diphyllobothriidea</taxon>
        <taxon>Diphyllobothriidae</taxon>
        <taxon>Schistocephalus</taxon>
    </lineage>
</organism>
<evidence type="ECO:0000313" key="2">
    <source>
        <dbReference type="Proteomes" id="UP000275846"/>
    </source>
</evidence>
<dbReference type="OrthoDB" id="6249293at2759"/>
<reference evidence="3" key="1">
    <citation type="submission" date="2016-06" db="UniProtKB">
        <authorList>
            <consortium name="WormBaseParasite"/>
        </authorList>
    </citation>
    <scope>IDENTIFICATION</scope>
</reference>
<protein>
    <submittedName>
        <fullName evidence="3">MMS19 nucleotide excision repair protein</fullName>
    </submittedName>
</protein>
<reference evidence="1 2" key="2">
    <citation type="submission" date="2018-11" db="EMBL/GenBank/DDBJ databases">
        <authorList>
            <consortium name="Pathogen Informatics"/>
        </authorList>
    </citation>
    <scope>NUCLEOTIDE SEQUENCE [LARGE SCALE GENOMIC DNA]</scope>
    <source>
        <strain evidence="1 2">NST_G2</strain>
    </source>
</reference>
<dbReference type="EMBL" id="UYSU01049850">
    <property type="protein sequence ID" value="VDM06238.1"/>
    <property type="molecule type" value="Genomic_DNA"/>
</dbReference>
<dbReference type="Proteomes" id="UP000275846">
    <property type="component" value="Unassembled WGS sequence"/>
</dbReference>
<dbReference type="AlphaFoldDB" id="A0A183TTQ4"/>
<keyword evidence="2" id="KW-1185">Reference proteome</keyword>